<evidence type="ECO:0000313" key="2">
    <source>
        <dbReference type="EMBL" id="RZR71504.1"/>
    </source>
</evidence>
<name>A0A445MBB4_ENSVE</name>
<feature type="region of interest" description="Disordered" evidence="1">
    <location>
        <begin position="1"/>
        <end position="43"/>
    </location>
</feature>
<dbReference type="EMBL" id="KV875544">
    <property type="protein sequence ID" value="RZR71504.1"/>
    <property type="molecule type" value="Genomic_DNA"/>
</dbReference>
<organism evidence="2">
    <name type="scientific">Ensete ventricosum</name>
    <name type="common">Abyssinian banana</name>
    <name type="synonym">Musa ensete</name>
    <dbReference type="NCBI Taxonomy" id="4639"/>
    <lineage>
        <taxon>Eukaryota</taxon>
        <taxon>Viridiplantae</taxon>
        <taxon>Streptophyta</taxon>
        <taxon>Embryophyta</taxon>
        <taxon>Tracheophyta</taxon>
        <taxon>Spermatophyta</taxon>
        <taxon>Magnoliopsida</taxon>
        <taxon>Liliopsida</taxon>
        <taxon>Zingiberales</taxon>
        <taxon>Musaceae</taxon>
        <taxon>Ensete</taxon>
    </lineage>
</organism>
<evidence type="ECO:0000256" key="1">
    <source>
        <dbReference type="SAM" id="MobiDB-lite"/>
    </source>
</evidence>
<dbReference type="Proteomes" id="UP000290560">
    <property type="component" value="Unassembled WGS sequence"/>
</dbReference>
<accession>A0A445MBB4</accession>
<sequence length="80" mass="8724">MARPSAGAVSCNQGLQQGRPARKGRRFPVTRLQGQHPPTICHPAPTAGVAATPFYSPPSLCARVTRLEEFRYKDPSCGYR</sequence>
<reference evidence="2" key="1">
    <citation type="journal article" date="2018" name="Data Brief">
        <title>Genome sequence data from 17 accessions of Ensete ventricosum, a staple food crop for millions in Ethiopia.</title>
        <authorList>
            <person name="Yemataw Z."/>
            <person name="Muzemil S."/>
            <person name="Ambachew D."/>
            <person name="Tripathi L."/>
            <person name="Tesfaye K."/>
            <person name="Chala A."/>
            <person name="Farbos A."/>
            <person name="O'Neill P."/>
            <person name="Moore K."/>
            <person name="Grant M."/>
            <person name="Studholme D.J."/>
        </authorList>
    </citation>
    <scope>NUCLEOTIDE SEQUENCE [LARGE SCALE GENOMIC DNA]</scope>
    <source>
        <tissue evidence="2">Leaf</tissue>
    </source>
</reference>
<gene>
    <name evidence="2" type="ORF">BHM03_00005582</name>
</gene>
<dbReference type="AlphaFoldDB" id="A0A445MBB4"/>
<protein>
    <submittedName>
        <fullName evidence="2">Uncharacterized protein</fullName>
    </submittedName>
</protein>
<proteinExistence type="predicted"/>